<dbReference type="InterPro" id="IPR020843">
    <property type="entry name" value="ER"/>
</dbReference>
<dbReference type="Gene3D" id="3.40.50.720">
    <property type="entry name" value="NAD(P)-binding Rossmann-like Domain"/>
    <property type="match status" value="1"/>
</dbReference>
<dbReference type="SUPFAM" id="SSF51735">
    <property type="entry name" value="NAD(P)-binding Rossmann-fold domains"/>
    <property type="match status" value="1"/>
</dbReference>
<organism evidence="8 9">
    <name type="scientific">Naasia aerilata</name>
    <dbReference type="NCBI Taxonomy" id="1162966"/>
    <lineage>
        <taxon>Bacteria</taxon>
        <taxon>Bacillati</taxon>
        <taxon>Actinomycetota</taxon>
        <taxon>Actinomycetes</taxon>
        <taxon>Micrococcales</taxon>
        <taxon>Microbacteriaceae</taxon>
        <taxon>Naasia</taxon>
    </lineage>
</organism>
<keyword evidence="5" id="KW-0520">NAD</keyword>
<dbReference type="PANTHER" id="PTHR43880:SF12">
    <property type="entry name" value="ALCOHOL DEHYDROGENASE CLASS-3"/>
    <property type="match status" value="1"/>
</dbReference>
<dbReference type="Pfam" id="PF08240">
    <property type="entry name" value="ADH_N"/>
    <property type="match status" value="1"/>
</dbReference>
<dbReference type="PANTHER" id="PTHR43880">
    <property type="entry name" value="ALCOHOL DEHYDROGENASE"/>
    <property type="match status" value="1"/>
</dbReference>
<name>A0ABN6XTJ3_9MICO</name>
<dbReference type="PROSITE" id="PS00059">
    <property type="entry name" value="ADH_ZINC"/>
    <property type="match status" value="1"/>
</dbReference>
<dbReference type="SUPFAM" id="SSF50129">
    <property type="entry name" value="GroES-like"/>
    <property type="match status" value="1"/>
</dbReference>
<proteinExistence type="inferred from homology"/>
<dbReference type="Pfam" id="PF00107">
    <property type="entry name" value="ADH_zinc_N"/>
    <property type="match status" value="1"/>
</dbReference>
<keyword evidence="3 6" id="KW-0862">Zinc</keyword>
<dbReference type="Proteomes" id="UP001321498">
    <property type="component" value="Chromosome"/>
</dbReference>
<accession>A0ABN6XTJ3</accession>
<evidence type="ECO:0000256" key="2">
    <source>
        <dbReference type="ARBA" id="ARBA00022723"/>
    </source>
</evidence>
<keyword evidence="4" id="KW-0560">Oxidoreductase</keyword>
<evidence type="ECO:0000256" key="4">
    <source>
        <dbReference type="ARBA" id="ARBA00023002"/>
    </source>
</evidence>
<dbReference type="EMBL" id="AP027731">
    <property type="protein sequence ID" value="BDZ46733.1"/>
    <property type="molecule type" value="Genomic_DNA"/>
</dbReference>
<keyword evidence="9" id="KW-1185">Reference proteome</keyword>
<dbReference type="SMART" id="SM00829">
    <property type="entry name" value="PKS_ER"/>
    <property type="match status" value="1"/>
</dbReference>
<reference evidence="9" key="1">
    <citation type="journal article" date="2019" name="Int. J. Syst. Evol. Microbiol.">
        <title>The Global Catalogue of Microorganisms (GCM) 10K type strain sequencing project: providing services to taxonomists for standard genome sequencing and annotation.</title>
        <authorList>
            <consortium name="The Broad Institute Genomics Platform"/>
            <consortium name="The Broad Institute Genome Sequencing Center for Infectious Disease"/>
            <person name="Wu L."/>
            <person name="Ma J."/>
        </authorList>
    </citation>
    <scope>NUCLEOTIDE SEQUENCE [LARGE SCALE GENOMIC DNA]</scope>
    <source>
        <strain evidence="9">NBRC 108725</strain>
    </source>
</reference>
<gene>
    <name evidence="8" type="ORF">GCM10025866_26420</name>
</gene>
<evidence type="ECO:0000256" key="5">
    <source>
        <dbReference type="ARBA" id="ARBA00023027"/>
    </source>
</evidence>
<evidence type="ECO:0000256" key="6">
    <source>
        <dbReference type="RuleBase" id="RU361277"/>
    </source>
</evidence>
<sequence>MRAIVFTSSDRPVEELDVDLAAPGPEEVRVRIAAAGVCHSDLHVRKGDWDLPLPLVMGHEGSGVVTEVGSAVRGLEPGDHVVLSWVAPCGHCRACLRGQEARCEVAATTVALTGGLNDGTSRLSIGGRRVNHYLGTSTFAEEVVVPAAGAIKVRSDAPLDVISLVGCAVATGVGAVRNTAGVTPGSRVAVIGCGGVGLSAVQGARMAGAERIIAVDVRPEKTALALRLGATDTVDASTGDATALLREILPDGVDFAFDAIGKAQTTRQAIDMLDIGGAAVIVGIPPAGTQVSFEPQTLVDLDQRILGSNYGGIRPARDIPWLVDQYMEGKLFIDELVSARRPLREAEDSLMELASGTALRQLLIP</sequence>
<dbReference type="InterPro" id="IPR002328">
    <property type="entry name" value="ADH_Zn_CS"/>
</dbReference>
<dbReference type="InterPro" id="IPR013149">
    <property type="entry name" value="ADH-like_C"/>
</dbReference>
<dbReference type="RefSeq" id="WP_286276737.1">
    <property type="nucleotide sequence ID" value="NZ_AP027731.1"/>
</dbReference>
<feature type="domain" description="Enoyl reductase (ER)" evidence="7">
    <location>
        <begin position="11"/>
        <end position="364"/>
    </location>
</feature>
<comment type="similarity">
    <text evidence="1 6">Belongs to the zinc-containing alcohol dehydrogenase family.</text>
</comment>
<dbReference type="InterPro" id="IPR036291">
    <property type="entry name" value="NAD(P)-bd_dom_sf"/>
</dbReference>
<protein>
    <submittedName>
        <fullName evidence="8">Alcohol dehydrogenase</fullName>
    </submittedName>
</protein>
<evidence type="ECO:0000313" key="9">
    <source>
        <dbReference type="Proteomes" id="UP001321498"/>
    </source>
</evidence>
<evidence type="ECO:0000256" key="3">
    <source>
        <dbReference type="ARBA" id="ARBA00022833"/>
    </source>
</evidence>
<dbReference type="Gene3D" id="3.90.180.10">
    <property type="entry name" value="Medium-chain alcohol dehydrogenases, catalytic domain"/>
    <property type="match status" value="1"/>
</dbReference>
<dbReference type="CDD" id="cd08279">
    <property type="entry name" value="Zn_ADH_class_III"/>
    <property type="match status" value="1"/>
</dbReference>
<keyword evidence="2 6" id="KW-0479">Metal-binding</keyword>
<comment type="cofactor">
    <cofactor evidence="6">
        <name>Zn(2+)</name>
        <dbReference type="ChEBI" id="CHEBI:29105"/>
    </cofactor>
</comment>
<evidence type="ECO:0000256" key="1">
    <source>
        <dbReference type="ARBA" id="ARBA00008072"/>
    </source>
</evidence>
<evidence type="ECO:0000259" key="7">
    <source>
        <dbReference type="SMART" id="SM00829"/>
    </source>
</evidence>
<dbReference type="InterPro" id="IPR013154">
    <property type="entry name" value="ADH-like_N"/>
</dbReference>
<dbReference type="InterPro" id="IPR011032">
    <property type="entry name" value="GroES-like_sf"/>
</dbReference>
<evidence type="ECO:0000313" key="8">
    <source>
        <dbReference type="EMBL" id="BDZ46733.1"/>
    </source>
</evidence>